<feature type="transmembrane region" description="Helical" evidence="1">
    <location>
        <begin position="6"/>
        <end position="26"/>
    </location>
</feature>
<keyword evidence="1" id="KW-1133">Transmembrane helix</keyword>
<keyword evidence="3" id="KW-1185">Reference proteome</keyword>
<keyword evidence="1" id="KW-0812">Transmembrane</keyword>
<sequence length="64" mass="7388">MFASLILRACITLLIIYSSLKCALLYSPTTHPIPSKPPQSPHYAKDNLTRLLLFRNLLIRMWCE</sequence>
<accession>A0A7U2ID38</accession>
<evidence type="ECO:0000313" key="3">
    <source>
        <dbReference type="Proteomes" id="UP000663193"/>
    </source>
</evidence>
<name>A0A7U2ID38_PHANO</name>
<organism evidence="2 3">
    <name type="scientific">Phaeosphaeria nodorum (strain SN15 / ATCC MYA-4574 / FGSC 10173)</name>
    <name type="common">Glume blotch fungus</name>
    <name type="synonym">Parastagonospora nodorum</name>
    <dbReference type="NCBI Taxonomy" id="321614"/>
    <lineage>
        <taxon>Eukaryota</taxon>
        <taxon>Fungi</taxon>
        <taxon>Dikarya</taxon>
        <taxon>Ascomycota</taxon>
        <taxon>Pezizomycotina</taxon>
        <taxon>Dothideomycetes</taxon>
        <taxon>Pleosporomycetidae</taxon>
        <taxon>Pleosporales</taxon>
        <taxon>Pleosporineae</taxon>
        <taxon>Phaeosphaeriaceae</taxon>
        <taxon>Parastagonospora</taxon>
    </lineage>
</organism>
<evidence type="ECO:0000256" key="1">
    <source>
        <dbReference type="SAM" id="Phobius"/>
    </source>
</evidence>
<keyword evidence="1" id="KW-0472">Membrane</keyword>
<evidence type="ECO:0000313" key="2">
    <source>
        <dbReference type="EMBL" id="QRD07629.1"/>
    </source>
</evidence>
<dbReference type="EMBL" id="CP069045">
    <property type="protein sequence ID" value="QRD07629.1"/>
    <property type="molecule type" value="Genomic_DNA"/>
</dbReference>
<protein>
    <submittedName>
        <fullName evidence="2">Uncharacterized protein</fullName>
    </submittedName>
</protein>
<proteinExistence type="predicted"/>
<reference evidence="3" key="1">
    <citation type="journal article" date="2021" name="BMC Genomics">
        <title>Chromosome-level genome assembly and manually-curated proteome of model necrotroph Parastagonospora nodorum Sn15 reveals a genome-wide trove of candidate effector homologs, and redundancy of virulence-related functions within an accessory chromosome.</title>
        <authorList>
            <person name="Bertazzoni S."/>
            <person name="Jones D.A.B."/>
            <person name="Phan H.T."/>
            <person name="Tan K.-C."/>
            <person name="Hane J.K."/>
        </authorList>
    </citation>
    <scope>NUCLEOTIDE SEQUENCE [LARGE SCALE GENOMIC DNA]</scope>
    <source>
        <strain evidence="3">SN15 / ATCC MYA-4574 / FGSC 10173)</strain>
    </source>
</reference>
<dbReference type="Proteomes" id="UP000663193">
    <property type="component" value="Chromosome 23"/>
</dbReference>
<gene>
    <name evidence="2" type="ORF">JI435_424650</name>
</gene>
<dbReference type="VEuPathDB" id="FungiDB:JI435_424650"/>
<dbReference type="AlphaFoldDB" id="A0A7U2ID38"/>